<evidence type="ECO:0000313" key="2">
    <source>
        <dbReference type="EMBL" id="VDD81840.1"/>
    </source>
</evidence>
<organism evidence="4">
    <name type="scientific">Mesocestoides corti</name>
    <name type="common">Flatworm</name>
    <dbReference type="NCBI Taxonomy" id="53468"/>
    <lineage>
        <taxon>Eukaryota</taxon>
        <taxon>Metazoa</taxon>
        <taxon>Spiralia</taxon>
        <taxon>Lophotrochozoa</taxon>
        <taxon>Platyhelminthes</taxon>
        <taxon>Cestoda</taxon>
        <taxon>Eucestoda</taxon>
        <taxon>Cyclophyllidea</taxon>
        <taxon>Mesocestoididae</taxon>
        <taxon>Mesocestoides</taxon>
    </lineage>
</organism>
<evidence type="ECO:0000256" key="1">
    <source>
        <dbReference type="SAM" id="MobiDB-lite"/>
    </source>
</evidence>
<feature type="compositionally biased region" description="Polar residues" evidence="1">
    <location>
        <begin position="1"/>
        <end position="17"/>
    </location>
</feature>
<reference evidence="4" key="1">
    <citation type="submission" date="2017-02" db="UniProtKB">
        <authorList>
            <consortium name="WormBaseParasite"/>
        </authorList>
    </citation>
    <scope>IDENTIFICATION</scope>
</reference>
<accession>A0A0R3UJX6</accession>
<dbReference type="AlphaFoldDB" id="A0A0R3UJX6"/>
<gene>
    <name evidence="2" type="ORF">MCOS_LOCUS7843</name>
</gene>
<protein>
    <submittedName>
        <fullName evidence="4">F-box/kelch-repeat protein</fullName>
    </submittedName>
</protein>
<evidence type="ECO:0000313" key="4">
    <source>
        <dbReference type="WBParaSite" id="MCOS_0000784201-mRNA-1"/>
    </source>
</evidence>
<feature type="region of interest" description="Disordered" evidence="1">
    <location>
        <begin position="1"/>
        <end position="23"/>
    </location>
</feature>
<keyword evidence="3" id="KW-1185">Reference proteome</keyword>
<sequence>MTAALSNATQHEPTVSGPSLGLGRSKCAAHQVVSLLRVQNVRSYRPCAICSDAPQRLLSLSLSVCITNVGGGGGGTGWGCWQSATAGLDDTTLANLRVVQSPPTPLSFNMFVVVCGVVTEGNPVAHTWAMAFVAKRNLAIAFDVDTPKWHRLLGGRGNRLKSSGAAEKLWVSKSGSTLLQVD</sequence>
<name>A0A0R3UJX6_MESCO</name>
<dbReference type="WBParaSite" id="MCOS_0000784201-mRNA-1">
    <property type="protein sequence ID" value="MCOS_0000784201-mRNA-1"/>
    <property type="gene ID" value="MCOS_0000784201"/>
</dbReference>
<dbReference type="EMBL" id="UXSR01005416">
    <property type="protein sequence ID" value="VDD81840.1"/>
    <property type="molecule type" value="Genomic_DNA"/>
</dbReference>
<evidence type="ECO:0000313" key="3">
    <source>
        <dbReference type="Proteomes" id="UP000267029"/>
    </source>
</evidence>
<proteinExistence type="predicted"/>
<dbReference type="Proteomes" id="UP000267029">
    <property type="component" value="Unassembled WGS sequence"/>
</dbReference>
<reference evidence="2 3" key="2">
    <citation type="submission" date="2018-10" db="EMBL/GenBank/DDBJ databases">
        <authorList>
            <consortium name="Pathogen Informatics"/>
        </authorList>
    </citation>
    <scope>NUCLEOTIDE SEQUENCE [LARGE SCALE GENOMIC DNA]</scope>
</reference>